<evidence type="ECO:0000256" key="1">
    <source>
        <dbReference type="ARBA" id="ARBA00004123"/>
    </source>
</evidence>
<evidence type="ECO:0000256" key="5">
    <source>
        <dbReference type="ARBA" id="ARBA00022722"/>
    </source>
</evidence>
<feature type="region of interest" description="Disordered" evidence="10">
    <location>
        <begin position="282"/>
        <end position="366"/>
    </location>
</feature>
<dbReference type="RefSeq" id="XP_001883023.1">
    <property type="nucleotide sequence ID" value="XM_001882988.1"/>
</dbReference>
<evidence type="ECO:0000256" key="6">
    <source>
        <dbReference type="ARBA" id="ARBA00022801"/>
    </source>
</evidence>
<comment type="subcellular location">
    <subcellularLocation>
        <location evidence="1">Nucleus</location>
    </subcellularLocation>
</comment>
<keyword evidence="8" id="KW-0539">Nucleus</keyword>
<evidence type="ECO:0000313" key="13">
    <source>
        <dbReference type="Proteomes" id="UP000001194"/>
    </source>
</evidence>
<dbReference type="Pfam" id="PF00929">
    <property type="entry name" value="RNase_T"/>
    <property type="match status" value="1"/>
</dbReference>
<dbReference type="CDD" id="cd06144">
    <property type="entry name" value="REX4_like"/>
    <property type="match status" value="1"/>
</dbReference>
<evidence type="ECO:0000256" key="10">
    <source>
        <dbReference type="SAM" id="MobiDB-lite"/>
    </source>
</evidence>
<dbReference type="PANTHER" id="PTHR12801:SF45">
    <property type="entry name" value="RNA EXONUCLEASE 4"/>
    <property type="match status" value="1"/>
</dbReference>
<proteinExistence type="inferred from homology"/>
<feature type="compositionally biased region" description="Acidic residues" evidence="10">
    <location>
        <begin position="304"/>
        <end position="313"/>
    </location>
</feature>
<sequence length="391" mass="43282">MSSKPQSSGAIPSSNWLALQKTLGKAKKSGGKNFKSGDASRKRRKLEDAEMDKKGRSRSSSPEPITKTSWASRVLHDEDAASSSLSSHDINKNGESLSALRDMVHGKVEYNTNQRLPGKYLAIDCEMVGVGLEGAESSLARVSLVNFYGAEMLDVFVRQRERVVDYRTQWSGIRDTDMMHAKSFEEVQKQVADLLEDRILVGHAVHNDLKALLLSHPWTSTRDTQYYAYKGGLTKSKRIALRNLVKQELDLVIQEGEHSSVTDARATMAVYRLHRKDWEKGNRPIALQGGSMATAGTKRKRDDDDAAEKEEEGNDKGEVIKPSSAKGKKKKKKVNSQEYPGGRKGVSSGLSTVVRRGLPGKEKEKTQWWKQLPTVLTSGSKGSIRIGKPTS</sequence>
<dbReference type="GO" id="GO:0006364">
    <property type="term" value="P:rRNA processing"/>
    <property type="evidence" value="ECO:0007669"/>
    <property type="project" value="UniProtKB-KW"/>
</dbReference>
<feature type="compositionally biased region" description="Polar residues" evidence="10">
    <location>
        <begin position="1"/>
        <end position="17"/>
    </location>
</feature>
<feature type="domain" description="Exonuclease" evidence="11">
    <location>
        <begin position="119"/>
        <end position="280"/>
    </location>
</feature>
<dbReference type="PANTHER" id="PTHR12801">
    <property type="entry name" value="RNA EXONUCLEASE REXO1 / RECO3 FAMILY MEMBER-RELATED"/>
    <property type="match status" value="1"/>
</dbReference>
<comment type="similarity">
    <text evidence="2">Belongs to the REXO4 family.</text>
</comment>
<reference evidence="12 13" key="1">
    <citation type="journal article" date="2008" name="Nature">
        <title>The genome of Laccaria bicolor provides insights into mycorrhizal symbiosis.</title>
        <authorList>
            <person name="Martin F."/>
            <person name="Aerts A."/>
            <person name="Ahren D."/>
            <person name="Brun A."/>
            <person name="Danchin E.G.J."/>
            <person name="Duchaussoy F."/>
            <person name="Gibon J."/>
            <person name="Kohler A."/>
            <person name="Lindquist E."/>
            <person name="Pereda V."/>
            <person name="Salamov A."/>
            <person name="Shapiro H.J."/>
            <person name="Wuyts J."/>
            <person name="Blaudez D."/>
            <person name="Buee M."/>
            <person name="Brokstein P."/>
            <person name="Canbaeck B."/>
            <person name="Cohen D."/>
            <person name="Courty P.E."/>
            <person name="Coutinho P.M."/>
            <person name="Delaruelle C."/>
            <person name="Detter J.C."/>
            <person name="Deveau A."/>
            <person name="DiFazio S."/>
            <person name="Duplessis S."/>
            <person name="Fraissinet-Tachet L."/>
            <person name="Lucic E."/>
            <person name="Frey-Klett P."/>
            <person name="Fourrey C."/>
            <person name="Feussner I."/>
            <person name="Gay G."/>
            <person name="Grimwood J."/>
            <person name="Hoegger P.J."/>
            <person name="Jain P."/>
            <person name="Kilaru S."/>
            <person name="Labbe J."/>
            <person name="Lin Y.C."/>
            <person name="Legue V."/>
            <person name="Le Tacon F."/>
            <person name="Marmeisse R."/>
            <person name="Melayah D."/>
            <person name="Montanini B."/>
            <person name="Muratet M."/>
            <person name="Nehls U."/>
            <person name="Niculita-Hirzel H."/>
            <person name="Oudot-Le Secq M.P."/>
            <person name="Peter M."/>
            <person name="Quesneville H."/>
            <person name="Rajashekar B."/>
            <person name="Reich M."/>
            <person name="Rouhier N."/>
            <person name="Schmutz J."/>
            <person name="Yin T."/>
            <person name="Chalot M."/>
            <person name="Henrissat B."/>
            <person name="Kuees U."/>
            <person name="Lucas S."/>
            <person name="Van de Peer Y."/>
            <person name="Podila G.K."/>
            <person name="Polle A."/>
            <person name="Pukkila P.J."/>
            <person name="Richardson P.M."/>
            <person name="Rouze P."/>
            <person name="Sanders I.R."/>
            <person name="Stajich J.E."/>
            <person name="Tunlid A."/>
            <person name="Tuskan G."/>
            <person name="Grigoriev I.V."/>
        </authorList>
    </citation>
    <scope>NUCLEOTIDE SEQUENCE [LARGE SCALE GENOMIC DNA]</scope>
    <source>
        <strain evidence="13">S238N-H82 / ATCC MYA-4686</strain>
    </source>
</reference>
<dbReference type="EMBL" id="DS547109">
    <property type="protein sequence ID" value="EDR06162.1"/>
    <property type="molecule type" value="Genomic_DNA"/>
</dbReference>
<feature type="region of interest" description="Disordered" evidence="10">
    <location>
        <begin position="1"/>
        <end position="73"/>
    </location>
</feature>
<keyword evidence="6" id="KW-0378">Hydrolase</keyword>
<dbReference type="STRING" id="486041.B0DGJ1"/>
<dbReference type="OrthoDB" id="8191639at2759"/>
<dbReference type="FunFam" id="3.30.420.10:FF:000007">
    <property type="entry name" value="Interferon-stimulated exonuclease gene 20"/>
    <property type="match status" value="1"/>
</dbReference>
<dbReference type="GO" id="GO:0003676">
    <property type="term" value="F:nucleic acid binding"/>
    <property type="evidence" value="ECO:0007669"/>
    <property type="project" value="InterPro"/>
</dbReference>
<dbReference type="GO" id="GO:0008408">
    <property type="term" value="F:3'-5' exonuclease activity"/>
    <property type="evidence" value="ECO:0007669"/>
    <property type="project" value="InterPro"/>
</dbReference>
<dbReference type="HOGENOM" id="CLU_022453_6_0_1"/>
<dbReference type="KEGG" id="lbc:LACBIDRAFT_300342"/>
<dbReference type="InterPro" id="IPR037431">
    <property type="entry name" value="REX4_DEDDh_dom"/>
</dbReference>
<keyword evidence="4" id="KW-0698">rRNA processing</keyword>
<evidence type="ECO:0000256" key="4">
    <source>
        <dbReference type="ARBA" id="ARBA00022552"/>
    </source>
</evidence>
<comment type="function">
    <text evidence="9">Exoribonuclease involved in ribosome biosynthesis. Involved in the processing of ITS1, the internal transcribed spacer localized between the 18S and 5.8S rRNAs.</text>
</comment>
<dbReference type="InterPro" id="IPR012337">
    <property type="entry name" value="RNaseH-like_sf"/>
</dbReference>
<organism evidence="13">
    <name type="scientific">Laccaria bicolor (strain S238N-H82 / ATCC MYA-4686)</name>
    <name type="common">Bicoloured deceiver</name>
    <name type="synonym">Laccaria laccata var. bicolor</name>
    <dbReference type="NCBI Taxonomy" id="486041"/>
    <lineage>
        <taxon>Eukaryota</taxon>
        <taxon>Fungi</taxon>
        <taxon>Dikarya</taxon>
        <taxon>Basidiomycota</taxon>
        <taxon>Agaricomycotina</taxon>
        <taxon>Agaricomycetes</taxon>
        <taxon>Agaricomycetidae</taxon>
        <taxon>Agaricales</taxon>
        <taxon>Agaricineae</taxon>
        <taxon>Hydnangiaceae</taxon>
        <taxon>Laccaria</taxon>
    </lineage>
</organism>
<evidence type="ECO:0000256" key="2">
    <source>
        <dbReference type="ARBA" id="ARBA00010489"/>
    </source>
</evidence>
<protein>
    <recommendedName>
        <fullName evidence="3">RNA exonuclease 4</fullName>
    </recommendedName>
</protein>
<dbReference type="GO" id="GO:0005634">
    <property type="term" value="C:nucleus"/>
    <property type="evidence" value="ECO:0007669"/>
    <property type="project" value="UniProtKB-SubCell"/>
</dbReference>
<dbReference type="InterPro" id="IPR036397">
    <property type="entry name" value="RNaseH_sf"/>
</dbReference>
<dbReference type="SMART" id="SM00479">
    <property type="entry name" value="EXOIII"/>
    <property type="match status" value="1"/>
</dbReference>
<gene>
    <name evidence="12" type="ORF">LACBIDRAFT_300342</name>
</gene>
<keyword evidence="13" id="KW-1185">Reference proteome</keyword>
<name>B0DGJ1_LACBS</name>
<dbReference type="InterPro" id="IPR047021">
    <property type="entry name" value="REXO1/3/4-like"/>
</dbReference>
<dbReference type="AlphaFoldDB" id="B0DGJ1"/>
<dbReference type="FunCoup" id="B0DGJ1">
    <property type="interactions" value="543"/>
</dbReference>
<accession>B0DGJ1</accession>
<dbReference type="InterPro" id="IPR013520">
    <property type="entry name" value="Ribonucl_H"/>
</dbReference>
<keyword evidence="5" id="KW-0540">Nuclease</keyword>
<evidence type="ECO:0000313" key="12">
    <source>
        <dbReference type="EMBL" id="EDR06162.1"/>
    </source>
</evidence>
<dbReference type="InParanoid" id="B0DGJ1"/>
<feature type="compositionally biased region" description="Basic and acidic residues" evidence="10">
    <location>
        <begin position="45"/>
        <end position="54"/>
    </location>
</feature>
<evidence type="ECO:0000256" key="9">
    <source>
        <dbReference type="ARBA" id="ARBA00025599"/>
    </source>
</evidence>
<evidence type="ECO:0000259" key="11">
    <source>
        <dbReference type="SMART" id="SM00479"/>
    </source>
</evidence>
<dbReference type="GeneID" id="6078614"/>
<dbReference type="Proteomes" id="UP000001194">
    <property type="component" value="Unassembled WGS sequence"/>
</dbReference>
<evidence type="ECO:0000256" key="3">
    <source>
        <dbReference type="ARBA" id="ARBA00016937"/>
    </source>
</evidence>
<keyword evidence="7" id="KW-0269">Exonuclease</keyword>
<dbReference type="Gene3D" id="3.30.420.10">
    <property type="entry name" value="Ribonuclease H-like superfamily/Ribonuclease H"/>
    <property type="match status" value="1"/>
</dbReference>
<evidence type="ECO:0000256" key="7">
    <source>
        <dbReference type="ARBA" id="ARBA00022839"/>
    </source>
</evidence>
<dbReference type="GO" id="GO:0000027">
    <property type="term" value="P:ribosomal large subunit assembly"/>
    <property type="evidence" value="ECO:0007669"/>
    <property type="project" value="TreeGrafter"/>
</dbReference>
<dbReference type="SUPFAM" id="SSF53098">
    <property type="entry name" value="Ribonuclease H-like"/>
    <property type="match status" value="1"/>
</dbReference>
<evidence type="ECO:0000256" key="8">
    <source>
        <dbReference type="ARBA" id="ARBA00023242"/>
    </source>
</evidence>
<feature type="compositionally biased region" description="Polar residues" evidence="10">
    <location>
        <begin position="58"/>
        <end position="71"/>
    </location>
</feature>